<evidence type="ECO:0000313" key="4">
    <source>
        <dbReference type="Proteomes" id="UP000608890"/>
    </source>
</evidence>
<reference evidence="3" key="2">
    <citation type="submission" date="2020-09" db="EMBL/GenBank/DDBJ databases">
        <authorList>
            <person name="Sun Q."/>
            <person name="Zhou Y."/>
        </authorList>
    </citation>
    <scope>NUCLEOTIDE SEQUENCE</scope>
    <source>
        <strain evidence="3">CGMCC 4.7312</strain>
    </source>
</reference>
<feature type="region of interest" description="Disordered" evidence="1">
    <location>
        <begin position="102"/>
        <end position="123"/>
    </location>
</feature>
<dbReference type="InterPro" id="IPR019999">
    <property type="entry name" value="Anth_synth_I-like"/>
</dbReference>
<reference evidence="3" key="1">
    <citation type="journal article" date="2014" name="Int. J. Syst. Evol. Microbiol.">
        <title>Complete genome sequence of Corynebacterium casei LMG S-19264T (=DSM 44701T), isolated from a smear-ripened cheese.</title>
        <authorList>
            <consortium name="US DOE Joint Genome Institute (JGI-PGF)"/>
            <person name="Walter F."/>
            <person name="Albersmeier A."/>
            <person name="Kalinowski J."/>
            <person name="Ruckert C."/>
        </authorList>
    </citation>
    <scope>NUCLEOTIDE SEQUENCE</scope>
    <source>
        <strain evidence="3">CGMCC 4.7312</strain>
    </source>
</reference>
<dbReference type="AlphaFoldDB" id="A0A917THT1"/>
<dbReference type="SUPFAM" id="SSF56322">
    <property type="entry name" value="ADC synthase"/>
    <property type="match status" value="1"/>
</dbReference>
<comment type="caution">
    <text evidence="3">The sequence shown here is derived from an EMBL/GenBank/DDBJ whole genome shotgun (WGS) entry which is preliminary data.</text>
</comment>
<dbReference type="PANTHER" id="PTHR11236">
    <property type="entry name" value="AMINOBENZOATE/ANTHRANILATE SYNTHASE"/>
    <property type="match status" value="1"/>
</dbReference>
<dbReference type="GO" id="GO:0000162">
    <property type="term" value="P:L-tryptophan biosynthetic process"/>
    <property type="evidence" value="ECO:0007669"/>
    <property type="project" value="TreeGrafter"/>
</dbReference>
<evidence type="ECO:0000256" key="1">
    <source>
        <dbReference type="SAM" id="MobiDB-lite"/>
    </source>
</evidence>
<gene>
    <name evidence="3" type="ORF">GCM10011608_04560</name>
</gene>
<dbReference type="InterPro" id="IPR005801">
    <property type="entry name" value="ADC_synthase"/>
</dbReference>
<dbReference type="Pfam" id="PF00425">
    <property type="entry name" value="Chorismate_bind"/>
    <property type="match status" value="1"/>
</dbReference>
<feature type="domain" description="Chorismate-utilising enzyme C-terminal" evidence="2">
    <location>
        <begin position="127"/>
        <end position="372"/>
    </location>
</feature>
<accession>A0A917THT1</accession>
<keyword evidence="4" id="KW-1185">Reference proteome</keyword>
<dbReference type="Proteomes" id="UP000608890">
    <property type="component" value="Unassembled WGS sequence"/>
</dbReference>
<evidence type="ECO:0000259" key="2">
    <source>
        <dbReference type="Pfam" id="PF00425"/>
    </source>
</evidence>
<dbReference type="InterPro" id="IPR015890">
    <property type="entry name" value="Chorismate_C"/>
</dbReference>
<protein>
    <recommendedName>
        <fullName evidence="2">Chorismate-utilising enzyme C-terminal domain-containing protein</fullName>
    </recommendedName>
</protein>
<dbReference type="PRINTS" id="PR00095">
    <property type="entry name" value="ANTSNTHASEI"/>
</dbReference>
<evidence type="ECO:0000313" key="3">
    <source>
        <dbReference type="EMBL" id="GGM22851.1"/>
    </source>
</evidence>
<proteinExistence type="predicted"/>
<sequence length="390" mass="40884">MLVDPPATPAACRGRLVERARWQWRPTDGGDPAAHTEAFLAAHGLPLHDLAHPTTGHHPDGVCGAALYLSAAAGALLTGAPTGAPNPTDLPEVAVVVYAHTDPPPRPHHHPPTPWSHTPWTESWTPRQHADAVTAVRDAIGRGDIYQANLVGHAAATYTGDPLPALTRLAHLPGARYGGVLTGPDWAIGCASPETLIELRHGTLTTRPIKGTRPATTTGRVDLLTSAKERAEHIMIVDLERNDLARVAATGTVRVDDLFAVRRWCDLWQAESTIRAQVADGLGLADLLRAVCPGGSVTGAPKLAALNHIAALEPAGRGASMGALGWIGPNHLDLGLTIRTAAVDTTTLHVWAGGGITWDSDPDAEVAEAAAKTAPVRAALAPTTPHTHDR</sequence>
<name>A0A917THT1_9ACTN</name>
<organism evidence="3 4">
    <name type="scientific">Micromonospora sonchi</name>
    <dbReference type="NCBI Taxonomy" id="1763543"/>
    <lineage>
        <taxon>Bacteria</taxon>
        <taxon>Bacillati</taxon>
        <taxon>Actinomycetota</taxon>
        <taxon>Actinomycetes</taxon>
        <taxon>Micromonosporales</taxon>
        <taxon>Micromonosporaceae</taxon>
        <taxon>Micromonospora</taxon>
    </lineage>
</organism>
<dbReference type="Gene3D" id="3.60.120.10">
    <property type="entry name" value="Anthranilate synthase"/>
    <property type="match status" value="1"/>
</dbReference>
<dbReference type="GO" id="GO:0046820">
    <property type="term" value="F:4-amino-4-deoxychorismate synthase activity"/>
    <property type="evidence" value="ECO:0007669"/>
    <property type="project" value="TreeGrafter"/>
</dbReference>
<dbReference type="EMBL" id="BMNB01000002">
    <property type="protein sequence ID" value="GGM22851.1"/>
    <property type="molecule type" value="Genomic_DNA"/>
</dbReference>
<dbReference type="PANTHER" id="PTHR11236:SF50">
    <property type="entry name" value="AMINODEOXYCHORISMATE SYNTHASE COMPONENT 1"/>
    <property type="match status" value="1"/>
</dbReference>